<dbReference type="OrthoDB" id="409956at2759"/>
<name>A0A8H5KJB1_9HYPO</name>
<dbReference type="Pfam" id="PF01266">
    <property type="entry name" value="DAO"/>
    <property type="match status" value="1"/>
</dbReference>
<proteinExistence type="predicted"/>
<dbReference type="InterPro" id="IPR006076">
    <property type="entry name" value="FAD-dep_OxRdtase"/>
</dbReference>
<keyword evidence="3" id="KW-1185">Reference proteome</keyword>
<dbReference type="EMBL" id="JAAOAS010000530">
    <property type="protein sequence ID" value="KAF5574333.1"/>
    <property type="molecule type" value="Genomic_DNA"/>
</dbReference>
<evidence type="ECO:0000259" key="1">
    <source>
        <dbReference type="Pfam" id="PF01266"/>
    </source>
</evidence>
<evidence type="ECO:0000313" key="3">
    <source>
        <dbReference type="Proteomes" id="UP000546213"/>
    </source>
</evidence>
<feature type="domain" description="FAD dependent oxidoreductase" evidence="1">
    <location>
        <begin position="23"/>
        <end position="60"/>
    </location>
</feature>
<dbReference type="Gene3D" id="3.40.50.720">
    <property type="entry name" value="NAD(P)-binding Rossmann-like Domain"/>
    <property type="match status" value="1"/>
</dbReference>
<comment type="caution">
    <text evidence="2">The sequence shown here is derived from an EMBL/GenBank/DDBJ whole genome shotgun (WGS) entry which is preliminary data.</text>
</comment>
<organism evidence="2 3">
    <name type="scientific">Fusarium pseudocircinatum</name>
    <dbReference type="NCBI Taxonomy" id="56676"/>
    <lineage>
        <taxon>Eukaryota</taxon>
        <taxon>Fungi</taxon>
        <taxon>Dikarya</taxon>
        <taxon>Ascomycota</taxon>
        <taxon>Pezizomycotina</taxon>
        <taxon>Sordariomycetes</taxon>
        <taxon>Hypocreomycetidae</taxon>
        <taxon>Hypocreales</taxon>
        <taxon>Nectriaceae</taxon>
        <taxon>Fusarium</taxon>
        <taxon>Fusarium fujikuroi species complex</taxon>
    </lineage>
</organism>
<reference evidence="2 3" key="1">
    <citation type="submission" date="2020-05" db="EMBL/GenBank/DDBJ databases">
        <title>Identification and distribution of gene clusters putatively required for synthesis of sphingolipid metabolism inhibitors in phylogenetically diverse species of the filamentous fungus Fusarium.</title>
        <authorList>
            <person name="Kim H.-S."/>
            <person name="Busman M."/>
            <person name="Brown D.W."/>
            <person name="Divon H."/>
            <person name="Uhlig S."/>
            <person name="Proctor R.H."/>
        </authorList>
    </citation>
    <scope>NUCLEOTIDE SEQUENCE [LARGE SCALE GENOMIC DNA]</scope>
    <source>
        <strain evidence="2 3">NRRL 36939</strain>
    </source>
</reference>
<evidence type="ECO:0000313" key="2">
    <source>
        <dbReference type="EMBL" id="KAF5574333.1"/>
    </source>
</evidence>
<dbReference type="Proteomes" id="UP000546213">
    <property type="component" value="Unassembled WGS sequence"/>
</dbReference>
<protein>
    <submittedName>
        <fullName evidence="2">FAD dependent oxidoreductase</fullName>
    </submittedName>
</protein>
<gene>
    <name evidence="2" type="ORF">FPCIR_13646</name>
</gene>
<sequence>MLARPNRRPLAAYDFILKEFTMEVVIIGSGIIGIKSALALVEAGYSVTIVARDLPGDDSSQQWASPW</sequence>
<dbReference type="AlphaFoldDB" id="A0A8H5KJB1"/>
<dbReference type="SUPFAM" id="SSF51971">
    <property type="entry name" value="Nucleotide-binding domain"/>
    <property type="match status" value="1"/>
</dbReference>
<accession>A0A8H5KJB1</accession>